<organism evidence="1 2">
    <name type="scientific">Trypanosoma congolense (strain IL3000)</name>
    <dbReference type="NCBI Taxonomy" id="1068625"/>
    <lineage>
        <taxon>Eukaryota</taxon>
        <taxon>Discoba</taxon>
        <taxon>Euglenozoa</taxon>
        <taxon>Kinetoplastea</taxon>
        <taxon>Metakinetoplastina</taxon>
        <taxon>Trypanosomatida</taxon>
        <taxon>Trypanosomatidae</taxon>
        <taxon>Trypanosoma</taxon>
        <taxon>Nannomonas</taxon>
    </lineage>
</organism>
<name>F9WFN7_TRYCI</name>
<evidence type="ECO:0000313" key="1">
    <source>
        <dbReference type="EMBL" id="CCD16114.1"/>
    </source>
</evidence>
<comment type="caution">
    <text evidence="1">The sequence shown here is derived from an EMBL/GenBank/DDBJ whole genome shotgun (WGS) entry which is preliminary data.</text>
</comment>
<reference evidence="2" key="1">
    <citation type="submission" date="2011-07" db="EMBL/GenBank/DDBJ databases">
        <title>Divergent evolution of antigenic variation in African trypanosomes.</title>
        <authorList>
            <person name="Jackson A.P."/>
            <person name="Berry A."/>
            <person name="Allison H.C."/>
            <person name="Burton P."/>
            <person name="Anderson J."/>
            <person name="Aslett M."/>
            <person name="Brown R."/>
            <person name="Corton N."/>
            <person name="Harris D."/>
            <person name="Hauser H."/>
            <person name="Gamble J."/>
            <person name="Gilderthorp R."/>
            <person name="McQuillan J."/>
            <person name="Quail M.A."/>
            <person name="Sanders M."/>
            <person name="Van Tonder A."/>
            <person name="Ginger M.L."/>
            <person name="Donelson J.E."/>
            <person name="Field M.C."/>
            <person name="Barry J.D."/>
            <person name="Berriman M."/>
            <person name="Hertz-Fowler C."/>
        </authorList>
    </citation>
    <scope>NUCLEOTIDE SEQUENCE [LARGE SCALE GENOMIC DNA]</scope>
    <source>
        <strain evidence="2">IL3000</strain>
    </source>
</reference>
<keyword evidence="2" id="KW-1185">Reference proteome</keyword>
<dbReference type="Proteomes" id="UP000000702">
    <property type="component" value="Unassembled WGS sequence"/>
</dbReference>
<evidence type="ECO:0000313" key="2">
    <source>
        <dbReference type="Proteomes" id="UP000000702"/>
    </source>
</evidence>
<accession>F9WFN7</accession>
<reference evidence="1 2" key="2">
    <citation type="journal article" date="2012" name="Proc. Natl. Acad. Sci. U.S.A.">
        <title>Antigenic diversity is generated by distinct evolutionary mechanisms in African trypanosome species.</title>
        <authorList>
            <person name="Jackson A.P."/>
            <person name="Berry A."/>
            <person name="Aslett M."/>
            <person name="Allison H.C."/>
            <person name="Burton P."/>
            <person name="Vavrova-Anderson J."/>
            <person name="Brown R."/>
            <person name="Browne H."/>
            <person name="Corton N."/>
            <person name="Hauser H."/>
            <person name="Gamble J."/>
            <person name="Gilderthorp R."/>
            <person name="Marcello L."/>
            <person name="McQuillan J."/>
            <person name="Otto T.D."/>
            <person name="Quail M.A."/>
            <person name="Sanders M.J."/>
            <person name="van Tonder A."/>
            <person name="Ginger M.L."/>
            <person name="Field M.C."/>
            <person name="Barry J.D."/>
            <person name="Hertz-Fowler C."/>
            <person name="Berriman M."/>
        </authorList>
    </citation>
    <scope>NUCLEOTIDE SEQUENCE [LARGE SCALE GENOMIC DNA]</scope>
    <source>
        <strain evidence="1 2">IL3000</strain>
    </source>
</reference>
<dbReference type="VEuPathDB" id="TriTrypDB:TcIL3000_0_10710"/>
<dbReference type="AlphaFoldDB" id="F9WFN7"/>
<gene>
    <name evidence="1" type="ORF">TCIL3000_0_10710</name>
</gene>
<sequence>MESCCYGVCKRGFDKRRHLVTFPVGYPFIIKLTTKQVEFRTIFENPPCYAAVLKALAGFATGNQISFSRYACTLWKANDGCLAYSLDQPFIIWLFPQQPTRLHGSTELILPPKSLSRNGACPPKRIKAHLCVESGILHILLAIGVRDINSHHSGWQTFHLLLYLKTEWMLDLCAAVRAQRLSLV</sequence>
<dbReference type="EMBL" id="CAEQ01002169">
    <property type="protein sequence ID" value="CCD16114.1"/>
    <property type="molecule type" value="Genomic_DNA"/>
</dbReference>
<proteinExistence type="predicted"/>
<protein>
    <submittedName>
        <fullName evidence="1">WGS project CAEQ00000000 data, annotated contig 409</fullName>
    </submittedName>
</protein>